<dbReference type="Gene3D" id="1.10.1040.10">
    <property type="entry name" value="N-(1-d-carboxylethyl)-l-norvaline Dehydrogenase, domain 2"/>
    <property type="match status" value="1"/>
</dbReference>
<dbReference type="EC" id="1.1.1.45" evidence="8"/>
<dbReference type="GO" id="GO:0006631">
    <property type="term" value="P:fatty acid metabolic process"/>
    <property type="evidence" value="ECO:0007669"/>
    <property type="project" value="InterPro"/>
</dbReference>
<evidence type="ECO:0000256" key="10">
    <source>
        <dbReference type="PIRSR" id="PIRSR000105-1"/>
    </source>
</evidence>
<evidence type="ECO:0000256" key="9">
    <source>
        <dbReference type="ARBA" id="ARBA00042709"/>
    </source>
</evidence>
<keyword evidence="14" id="KW-1185">Reference proteome</keyword>
<dbReference type="Proteomes" id="UP001149165">
    <property type="component" value="Unassembled WGS sequence"/>
</dbReference>
<evidence type="ECO:0000313" key="14">
    <source>
        <dbReference type="Proteomes" id="UP001149165"/>
    </source>
</evidence>
<reference evidence="13" key="2">
    <citation type="journal article" date="2023" name="IMA Fungus">
        <title>Comparative genomic study of the Penicillium genus elucidates a diverse pangenome and 15 lateral gene transfer events.</title>
        <authorList>
            <person name="Petersen C."/>
            <person name="Sorensen T."/>
            <person name="Nielsen M.R."/>
            <person name="Sondergaard T.E."/>
            <person name="Sorensen J.L."/>
            <person name="Fitzpatrick D.A."/>
            <person name="Frisvad J.C."/>
            <person name="Nielsen K.L."/>
        </authorList>
    </citation>
    <scope>NUCLEOTIDE SEQUENCE</scope>
    <source>
        <strain evidence="13">IBT 30069</strain>
    </source>
</reference>
<evidence type="ECO:0000256" key="4">
    <source>
        <dbReference type="ARBA" id="ARBA00022490"/>
    </source>
</evidence>
<evidence type="ECO:0000256" key="6">
    <source>
        <dbReference type="ARBA" id="ARBA00023002"/>
    </source>
</evidence>
<dbReference type="InterPro" id="IPR022694">
    <property type="entry name" value="3-OHacyl-CoA_DH"/>
</dbReference>
<dbReference type="PANTHER" id="PTHR48075:SF1">
    <property type="entry name" value="LAMBDA-CRYSTALLIN HOMOLOG"/>
    <property type="match status" value="1"/>
</dbReference>
<dbReference type="SUPFAM" id="SSF48179">
    <property type="entry name" value="6-phosphogluconate dehydrogenase C-terminal domain-like"/>
    <property type="match status" value="1"/>
</dbReference>
<evidence type="ECO:0000256" key="7">
    <source>
        <dbReference type="ARBA" id="ARBA00023027"/>
    </source>
</evidence>
<evidence type="ECO:0000256" key="8">
    <source>
        <dbReference type="ARBA" id="ARBA00038962"/>
    </source>
</evidence>
<feature type="domain" description="3-hydroxyacyl-CoA dehydrogenase NAD binding" evidence="12">
    <location>
        <begin position="7"/>
        <end position="176"/>
    </location>
</feature>
<organism evidence="13 14">
    <name type="scientific">Penicillium angulare</name>
    <dbReference type="NCBI Taxonomy" id="116970"/>
    <lineage>
        <taxon>Eukaryota</taxon>
        <taxon>Fungi</taxon>
        <taxon>Dikarya</taxon>
        <taxon>Ascomycota</taxon>
        <taxon>Pezizomycotina</taxon>
        <taxon>Eurotiomycetes</taxon>
        <taxon>Eurotiomycetidae</taxon>
        <taxon>Eurotiales</taxon>
        <taxon>Aspergillaceae</taxon>
        <taxon>Penicillium</taxon>
    </lineage>
</organism>
<dbReference type="GO" id="GO:0050104">
    <property type="term" value="F:L-gulonate 3-dehydrogenase activity"/>
    <property type="evidence" value="ECO:0007669"/>
    <property type="project" value="UniProtKB-EC"/>
</dbReference>
<dbReference type="PANTHER" id="PTHR48075">
    <property type="entry name" value="3-HYDROXYACYL-COA DEHYDROGENASE FAMILY PROTEIN"/>
    <property type="match status" value="1"/>
</dbReference>
<dbReference type="InterPro" id="IPR006180">
    <property type="entry name" value="3-OHacyl-CoA_DH_CS"/>
</dbReference>
<evidence type="ECO:0000256" key="1">
    <source>
        <dbReference type="ARBA" id="ARBA00004496"/>
    </source>
</evidence>
<name>A0A9W9FBK9_9EURO</name>
<dbReference type="AlphaFoldDB" id="A0A9W9FBK9"/>
<feature type="domain" description="3-hydroxyacyl-CoA dehydrogenase C-terminal" evidence="11">
    <location>
        <begin position="215"/>
        <end position="273"/>
    </location>
</feature>
<keyword evidence="5" id="KW-0597">Phosphoprotein</keyword>
<evidence type="ECO:0000256" key="3">
    <source>
        <dbReference type="ARBA" id="ARBA00011738"/>
    </source>
</evidence>
<keyword evidence="4" id="KW-0963">Cytoplasm</keyword>
<proteinExistence type="inferred from homology"/>
<dbReference type="PIRSF" id="PIRSF000105">
    <property type="entry name" value="HCDH"/>
    <property type="match status" value="1"/>
</dbReference>
<evidence type="ECO:0000259" key="12">
    <source>
        <dbReference type="Pfam" id="PF02737"/>
    </source>
</evidence>
<evidence type="ECO:0000313" key="13">
    <source>
        <dbReference type="EMBL" id="KAJ5097090.1"/>
    </source>
</evidence>
<keyword evidence="6" id="KW-0560">Oxidoreductase</keyword>
<dbReference type="InterPro" id="IPR013328">
    <property type="entry name" value="6PGD_dom2"/>
</dbReference>
<evidence type="ECO:0000256" key="5">
    <source>
        <dbReference type="ARBA" id="ARBA00022553"/>
    </source>
</evidence>
<comment type="caution">
    <text evidence="13">The sequence shown here is derived from an EMBL/GenBank/DDBJ whole genome shotgun (WGS) entry which is preliminary data.</text>
</comment>
<dbReference type="InterPro" id="IPR006108">
    <property type="entry name" value="3HC_DH_C"/>
</dbReference>
<comment type="subcellular location">
    <subcellularLocation>
        <location evidence="1">Cytoplasm</location>
    </subcellularLocation>
</comment>
<dbReference type="InterPro" id="IPR006176">
    <property type="entry name" value="3-OHacyl-CoA_DH_NAD-bd"/>
</dbReference>
<sequence length="347" mass="37146">MPAYTHHIALLGGGTIGLSMAALHLRRPDTKVTLYDPRPDIEAQVREILPAFLDTPDTTTIDNLLSSNRLTLTKTIQEAVQSATTIQEQSPEVTTSKQALWKEVSRFASSSAKLWSSSSGIAASAQGALCDVHIREKLIVAHPFNPPHLMPLIEVVPGPETLSEEVEYVQQYFKEVPGPKKGGISGNGNASEKDTSSTVSGQYYRPVVLHKEVPGFVGNRLAFALLREACYLVGEGVISVRDLDELMMASLGPRWAGSGLFESYHAGGGEGGIGAFLKKLAPTMSDVWGGLGQVNVSVDGDGPAEGWRGTVVKQAEEAYGASSSSESKQRTQAMLRGVIELQKESGK</sequence>
<protein>
    <recommendedName>
        <fullName evidence="9">L-gulonate 3-dehydrogenase</fullName>
        <ecNumber evidence="8">1.1.1.45</ecNumber>
    </recommendedName>
    <alternativeName>
        <fullName evidence="9">L-gulonate 3-dehydrogenase</fullName>
    </alternativeName>
</protein>
<comment type="subunit">
    <text evidence="3">Homodimer.</text>
</comment>
<dbReference type="OrthoDB" id="2021159at2759"/>
<feature type="site" description="Important for catalytic activity" evidence="10">
    <location>
        <position position="142"/>
    </location>
</feature>
<dbReference type="Pfam" id="PF00725">
    <property type="entry name" value="3HCDH"/>
    <property type="match status" value="1"/>
</dbReference>
<keyword evidence="7" id="KW-0520">NAD</keyword>
<dbReference type="GO" id="GO:0005737">
    <property type="term" value="C:cytoplasm"/>
    <property type="evidence" value="ECO:0007669"/>
    <property type="project" value="UniProtKB-SubCell"/>
</dbReference>
<gene>
    <name evidence="13" type="ORF">N7456_007811</name>
</gene>
<evidence type="ECO:0000259" key="11">
    <source>
        <dbReference type="Pfam" id="PF00725"/>
    </source>
</evidence>
<dbReference type="EMBL" id="JAPQKH010000005">
    <property type="protein sequence ID" value="KAJ5097090.1"/>
    <property type="molecule type" value="Genomic_DNA"/>
</dbReference>
<dbReference type="PROSITE" id="PS00067">
    <property type="entry name" value="3HCDH"/>
    <property type="match status" value="1"/>
</dbReference>
<dbReference type="SUPFAM" id="SSF51735">
    <property type="entry name" value="NAD(P)-binding Rossmann-fold domains"/>
    <property type="match status" value="1"/>
</dbReference>
<comment type="similarity">
    <text evidence="2">Belongs to the 3-hydroxyacyl-CoA dehydrogenase family.</text>
</comment>
<dbReference type="InterPro" id="IPR008927">
    <property type="entry name" value="6-PGluconate_DH-like_C_sf"/>
</dbReference>
<dbReference type="InterPro" id="IPR036291">
    <property type="entry name" value="NAD(P)-bd_dom_sf"/>
</dbReference>
<evidence type="ECO:0000256" key="2">
    <source>
        <dbReference type="ARBA" id="ARBA00009463"/>
    </source>
</evidence>
<dbReference type="Pfam" id="PF02737">
    <property type="entry name" value="3HCDH_N"/>
    <property type="match status" value="1"/>
</dbReference>
<reference evidence="13" key="1">
    <citation type="submission" date="2022-11" db="EMBL/GenBank/DDBJ databases">
        <authorList>
            <person name="Petersen C."/>
        </authorList>
    </citation>
    <scope>NUCLEOTIDE SEQUENCE</scope>
    <source>
        <strain evidence="13">IBT 30069</strain>
    </source>
</reference>
<accession>A0A9W9FBK9</accession>
<dbReference type="GO" id="GO:0070403">
    <property type="term" value="F:NAD+ binding"/>
    <property type="evidence" value="ECO:0007669"/>
    <property type="project" value="InterPro"/>
</dbReference>
<dbReference type="Gene3D" id="3.40.50.720">
    <property type="entry name" value="NAD(P)-binding Rossmann-like Domain"/>
    <property type="match status" value="1"/>
</dbReference>